<protein>
    <submittedName>
        <fullName evidence="1">Uncharacterized protein</fullName>
    </submittedName>
</protein>
<organism evidence="1 2">
    <name type="scientific">Gnathostoma spinigerum</name>
    <dbReference type="NCBI Taxonomy" id="75299"/>
    <lineage>
        <taxon>Eukaryota</taxon>
        <taxon>Metazoa</taxon>
        <taxon>Ecdysozoa</taxon>
        <taxon>Nematoda</taxon>
        <taxon>Chromadorea</taxon>
        <taxon>Rhabditida</taxon>
        <taxon>Spirurina</taxon>
        <taxon>Gnathostomatomorpha</taxon>
        <taxon>Gnathostomatoidea</taxon>
        <taxon>Gnathostomatidae</taxon>
        <taxon>Gnathostoma</taxon>
    </lineage>
</organism>
<dbReference type="EMBL" id="JBGFUD010013725">
    <property type="protein sequence ID" value="MFH4983783.1"/>
    <property type="molecule type" value="Genomic_DNA"/>
</dbReference>
<gene>
    <name evidence="1" type="ORF">AB6A40_010492</name>
</gene>
<dbReference type="Proteomes" id="UP001608902">
    <property type="component" value="Unassembled WGS sequence"/>
</dbReference>
<comment type="caution">
    <text evidence="1">The sequence shown here is derived from an EMBL/GenBank/DDBJ whole genome shotgun (WGS) entry which is preliminary data.</text>
</comment>
<proteinExistence type="predicted"/>
<keyword evidence="2" id="KW-1185">Reference proteome</keyword>
<dbReference type="AlphaFoldDB" id="A0ABD6EV05"/>
<evidence type="ECO:0000313" key="2">
    <source>
        <dbReference type="Proteomes" id="UP001608902"/>
    </source>
</evidence>
<accession>A0ABD6EV05</accession>
<evidence type="ECO:0000313" key="1">
    <source>
        <dbReference type="EMBL" id="MFH4983783.1"/>
    </source>
</evidence>
<reference evidence="1 2" key="1">
    <citation type="submission" date="2024-08" db="EMBL/GenBank/DDBJ databases">
        <title>Gnathostoma spinigerum genome.</title>
        <authorList>
            <person name="Gonzalez-Bertolin B."/>
            <person name="Monzon S."/>
            <person name="Zaballos A."/>
            <person name="Jimenez P."/>
            <person name="Dekumyoy P."/>
            <person name="Varona S."/>
            <person name="Cuesta I."/>
            <person name="Sumanam S."/>
            <person name="Adisakwattana P."/>
            <person name="Gasser R.B."/>
            <person name="Hernandez-Gonzalez A."/>
            <person name="Young N.D."/>
            <person name="Perteguer M.J."/>
        </authorList>
    </citation>
    <scope>NUCLEOTIDE SEQUENCE [LARGE SCALE GENOMIC DNA]</scope>
    <source>
        <strain evidence="1">AL3</strain>
        <tissue evidence="1">Liver</tissue>
    </source>
</reference>
<name>A0ABD6EV05_9BILA</name>
<sequence length="100" mass="11067">MNSRTCPKLELDQLVTVRVQSDSTAASLRLVWLKSIVGPPVREDSILKVQRKRGLSSTSECSTDLPIKKPVSASSLTEQPEKALPVLKEVKVRFMIFVSS</sequence>